<accession>A0A9P1BZC6</accession>
<reference evidence="9" key="2">
    <citation type="submission" date="2024-04" db="EMBL/GenBank/DDBJ databases">
        <authorList>
            <person name="Chen Y."/>
            <person name="Shah S."/>
            <person name="Dougan E. K."/>
            <person name="Thang M."/>
            <person name="Chan C."/>
        </authorList>
    </citation>
    <scope>NUCLEOTIDE SEQUENCE [LARGE SCALE GENOMIC DNA]</scope>
</reference>
<dbReference type="AlphaFoldDB" id="A0A9P1BZC6"/>
<keyword evidence="2" id="KW-0677">Repeat</keyword>
<dbReference type="GO" id="GO:0008270">
    <property type="term" value="F:zinc ion binding"/>
    <property type="evidence" value="ECO:0007669"/>
    <property type="project" value="UniProtKB-KW"/>
</dbReference>
<dbReference type="PANTHER" id="PTHR24379:SF121">
    <property type="entry name" value="C2H2-TYPE DOMAIN-CONTAINING PROTEIN"/>
    <property type="match status" value="1"/>
</dbReference>
<evidence type="ECO:0000313" key="11">
    <source>
        <dbReference type="Proteomes" id="UP001152797"/>
    </source>
</evidence>
<name>A0A9P1BZC6_9DINO</name>
<feature type="domain" description="C2H2-type" evidence="7">
    <location>
        <begin position="160"/>
        <end position="183"/>
    </location>
</feature>
<evidence type="ECO:0000313" key="8">
    <source>
        <dbReference type="EMBL" id="CAI3982260.1"/>
    </source>
</evidence>
<organism evidence="8">
    <name type="scientific">Cladocopium goreaui</name>
    <dbReference type="NCBI Taxonomy" id="2562237"/>
    <lineage>
        <taxon>Eukaryota</taxon>
        <taxon>Sar</taxon>
        <taxon>Alveolata</taxon>
        <taxon>Dinophyceae</taxon>
        <taxon>Suessiales</taxon>
        <taxon>Symbiodiniaceae</taxon>
        <taxon>Cladocopium</taxon>
    </lineage>
</organism>
<feature type="domain" description="C2H2-type" evidence="7">
    <location>
        <begin position="267"/>
        <end position="291"/>
    </location>
</feature>
<feature type="region of interest" description="Disordered" evidence="6">
    <location>
        <begin position="1"/>
        <end position="32"/>
    </location>
</feature>
<evidence type="ECO:0000313" key="10">
    <source>
        <dbReference type="EMBL" id="CAL4769572.1"/>
    </source>
</evidence>
<sequence>MPEVPVGSGDDDLQQMQAPQPTTVELPVSDPQDVGCSKAESSSYHVTTQPFWTDLKDRVQRQAWQDIAAMPDVSQYLTHSCMVCGIWNNRCQEMNGHYRLHHPDLTQGIFTKSAQITKMMPSTSPCIFCKTPFKRGHTCKVATQLAALALHCLDLTCNQLSCDICAMEFETTAQLHAHLNSVHEVQIHDWNAARDSLPESNGCSHCGQIYATRAGLRRHITDGRCPYFNPLATNTPLNVAAKWAMILQAGTISTTGLTAHQRLQLTLHCQLCGETYSRCNDLSAHLQQTHAQLCAQSGELVRFLLQTLISHVGCLCNPSTNDVSRTHICNVIRQLSMIFLTSEQDLLIPWSFSEADLRLAYRHVASNAHVDMMINVLVDRDYSHLWHAPTLLKLFRNRCVLCGIQFHPAALTMHLMAQHHDRSQWAAQIKFQLLQCFTFYT</sequence>
<evidence type="ECO:0000259" key="7">
    <source>
        <dbReference type="PROSITE" id="PS50157"/>
    </source>
</evidence>
<feature type="compositionally biased region" description="Polar residues" evidence="6">
    <location>
        <begin position="14"/>
        <end position="23"/>
    </location>
</feature>
<comment type="caution">
    <text evidence="8">The sequence shown here is derived from an EMBL/GenBank/DDBJ whole genome shotgun (WGS) entry which is preliminary data.</text>
</comment>
<dbReference type="EMBL" id="CAMXCT020000697">
    <property type="protein sequence ID" value="CAL1135635.1"/>
    <property type="molecule type" value="Genomic_DNA"/>
</dbReference>
<dbReference type="SMART" id="SM00355">
    <property type="entry name" value="ZnF_C2H2"/>
    <property type="match status" value="5"/>
</dbReference>
<protein>
    <submittedName>
        <fullName evidence="10">LINE-1 retrotransposable element ORF2 protein</fullName>
    </submittedName>
</protein>
<dbReference type="Gene3D" id="3.30.160.60">
    <property type="entry name" value="Classic Zinc Finger"/>
    <property type="match status" value="1"/>
</dbReference>
<keyword evidence="1" id="KW-0479">Metal-binding</keyword>
<evidence type="ECO:0000256" key="1">
    <source>
        <dbReference type="ARBA" id="ARBA00022723"/>
    </source>
</evidence>
<dbReference type="OrthoDB" id="8117402at2759"/>
<dbReference type="PANTHER" id="PTHR24379">
    <property type="entry name" value="KRAB AND ZINC FINGER DOMAIN-CONTAINING"/>
    <property type="match status" value="1"/>
</dbReference>
<evidence type="ECO:0000256" key="2">
    <source>
        <dbReference type="ARBA" id="ARBA00022737"/>
    </source>
</evidence>
<dbReference type="InterPro" id="IPR013087">
    <property type="entry name" value="Znf_C2H2_type"/>
</dbReference>
<keyword evidence="4" id="KW-0862">Zinc</keyword>
<evidence type="ECO:0000313" key="9">
    <source>
        <dbReference type="EMBL" id="CAL1135635.1"/>
    </source>
</evidence>
<reference evidence="8" key="1">
    <citation type="submission" date="2022-10" db="EMBL/GenBank/DDBJ databases">
        <authorList>
            <person name="Chen Y."/>
            <person name="Dougan E. K."/>
            <person name="Chan C."/>
            <person name="Rhodes N."/>
            <person name="Thang M."/>
        </authorList>
    </citation>
    <scope>NUCLEOTIDE SEQUENCE</scope>
</reference>
<evidence type="ECO:0000256" key="4">
    <source>
        <dbReference type="ARBA" id="ARBA00022833"/>
    </source>
</evidence>
<evidence type="ECO:0000256" key="3">
    <source>
        <dbReference type="ARBA" id="ARBA00022771"/>
    </source>
</evidence>
<dbReference type="EMBL" id="CAMXCT030000697">
    <property type="protein sequence ID" value="CAL4769572.1"/>
    <property type="molecule type" value="Genomic_DNA"/>
</dbReference>
<gene>
    <name evidence="8" type="ORF">C1SCF055_LOCUS9971</name>
</gene>
<dbReference type="PROSITE" id="PS00028">
    <property type="entry name" value="ZINC_FINGER_C2H2_1"/>
    <property type="match status" value="2"/>
</dbReference>
<evidence type="ECO:0000256" key="6">
    <source>
        <dbReference type="SAM" id="MobiDB-lite"/>
    </source>
</evidence>
<proteinExistence type="predicted"/>
<keyword evidence="11" id="KW-1185">Reference proteome</keyword>
<dbReference type="PROSITE" id="PS50157">
    <property type="entry name" value="ZINC_FINGER_C2H2_2"/>
    <property type="match status" value="2"/>
</dbReference>
<keyword evidence="3 5" id="KW-0863">Zinc-finger</keyword>
<dbReference type="Proteomes" id="UP001152797">
    <property type="component" value="Unassembled WGS sequence"/>
</dbReference>
<dbReference type="EMBL" id="CAMXCT010000697">
    <property type="protein sequence ID" value="CAI3982260.1"/>
    <property type="molecule type" value="Genomic_DNA"/>
</dbReference>
<evidence type="ECO:0000256" key="5">
    <source>
        <dbReference type="PROSITE-ProRule" id="PRU00042"/>
    </source>
</evidence>